<accession>A0ACB7SZC6</accession>
<reference evidence="1" key="1">
    <citation type="submission" date="2020-05" db="EMBL/GenBank/DDBJ databases">
        <title>Large-scale comparative analyses of tick genomes elucidate their genetic diversity and vector capacities.</title>
        <authorList>
            <person name="Jia N."/>
            <person name="Wang J."/>
            <person name="Shi W."/>
            <person name="Du L."/>
            <person name="Sun Y."/>
            <person name="Zhan W."/>
            <person name="Jiang J."/>
            <person name="Wang Q."/>
            <person name="Zhang B."/>
            <person name="Ji P."/>
            <person name="Sakyi L.B."/>
            <person name="Cui X."/>
            <person name="Yuan T."/>
            <person name="Jiang B."/>
            <person name="Yang W."/>
            <person name="Lam T.T.-Y."/>
            <person name="Chang Q."/>
            <person name="Ding S."/>
            <person name="Wang X."/>
            <person name="Zhu J."/>
            <person name="Ruan X."/>
            <person name="Zhao L."/>
            <person name="Wei J."/>
            <person name="Que T."/>
            <person name="Du C."/>
            <person name="Cheng J."/>
            <person name="Dai P."/>
            <person name="Han X."/>
            <person name="Huang E."/>
            <person name="Gao Y."/>
            <person name="Liu J."/>
            <person name="Shao H."/>
            <person name="Ye R."/>
            <person name="Li L."/>
            <person name="Wei W."/>
            <person name="Wang X."/>
            <person name="Wang C."/>
            <person name="Yang T."/>
            <person name="Huo Q."/>
            <person name="Li W."/>
            <person name="Guo W."/>
            <person name="Chen H."/>
            <person name="Zhou L."/>
            <person name="Ni X."/>
            <person name="Tian J."/>
            <person name="Zhou Y."/>
            <person name="Sheng Y."/>
            <person name="Liu T."/>
            <person name="Pan Y."/>
            <person name="Xia L."/>
            <person name="Li J."/>
            <person name="Zhao F."/>
            <person name="Cao W."/>
        </authorList>
    </citation>
    <scope>NUCLEOTIDE SEQUENCE</scope>
    <source>
        <strain evidence="1">Hyas-2018</strain>
    </source>
</reference>
<dbReference type="EMBL" id="CM023482">
    <property type="protein sequence ID" value="KAH6938497.1"/>
    <property type="molecule type" value="Genomic_DNA"/>
</dbReference>
<evidence type="ECO:0000313" key="1">
    <source>
        <dbReference type="EMBL" id="KAH6938497.1"/>
    </source>
</evidence>
<sequence>MKSSQCFALIVDETKDLSKMEQLSVVVRYYLNGAVFGRFLGFRNAEQLDAKSLLSYVKETLNRCGIDSQLCIAQTYDGASVMSGTSRGVQALFRQEVPQAVYVHCMNHRLNLVIVDVCKAIKPRSHRYKQQAGNGSRGLFTKLLSRLKVFSDILQSKDCNLSQACLMAHTVIDELSEIRNSHSAFDTVWEQTCTISEENGVPQREKQRTKRLPLHLEQFVLSEGRPVEEESPDSKETFRVKVFLPVLDHLIVELTRRFAENNDVLCGVSALHPQSENFMDVSLLKPFAEHYACDINSVEVECKLSPYNRDVSTGDLFLFPKLKMIGKPKILPFQRCPRSPTGCCSLKEATAADFKEAPASLELRWRRSSNSQRDPSGTGQTGGSTLSASQAGSKKGASKKGAKKEMPEKKDEPPMEVLYTAKDLRHVLELVRC</sequence>
<organism evidence="1 2">
    <name type="scientific">Hyalomma asiaticum</name>
    <name type="common">Tick</name>
    <dbReference type="NCBI Taxonomy" id="266040"/>
    <lineage>
        <taxon>Eukaryota</taxon>
        <taxon>Metazoa</taxon>
        <taxon>Ecdysozoa</taxon>
        <taxon>Arthropoda</taxon>
        <taxon>Chelicerata</taxon>
        <taxon>Arachnida</taxon>
        <taxon>Acari</taxon>
        <taxon>Parasitiformes</taxon>
        <taxon>Ixodida</taxon>
        <taxon>Ixodoidea</taxon>
        <taxon>Ixodidae</taxon>
        <taxon>Hyalomminae</taxon>
        <taxon>Hyalomma</taxon>
    </lineage>
</organism>
<keyword evidence="2" id="KW-1185">Reference proteome</keyword>
<comment type="caution">
    <text evidence="1">The sequence shown here is derived from an EMBL/GenBank/DDBJ whole genome shotgun (WGS) entry which is preliminary data.</text>
</comment>
<evidence type="ECO:0000313" key="2">
    <source>
        <dbReference type="Proteomes" id="UP000821845"/>
    </source>
</evidence>
<dbReference type="Proteomes" id="UP000821845">
    <property type="component" value="Chromosome 2"/>
</dbReference>
<protein>
    <submittedName>
        <fullName evidence="1">Uncharacterized protein</fullName>
    </submittedName>
</protein>
<gene>
    <name evidence="1" type="ORF">HPB50_010162</name>
</gene>
<proteinExistence type="predicted"/>
<name>A0ACB7SZC6_HYAAI</name>